<organism evidence="2 3">
    <name type="scientific">Datura stramonium</name>
    <name type="common">Jimsonweed</name>
    <name type="synonym">Common thornapple</name>
    <dbReference type="NCBI Taxonomy" id="4076"/>
    <lineage>
        <taxon>Eukaryota</taxon>
        <taxon>Viridiplantae</taxon>
        <taxon>Streptophyta</taxon>
        <taxon>Embryophyta</taxon>
        <taxon>Tracheophyta</taxon>
        <taxon>Spermatophyta</taxon>
        <taxon>Magnoliopsida</taxon>
        <taxon>eudicotyledons</taxon>
        <taxon>Gunneridae</taxon>
        <taxon>Pentapetalae</taxon>
        <taxon>asterids</taxon>
        <taxon>lamiids</taxon>
        <taxon>Solanales</taxon>
        <taxon>Solanaceae</taxon>
        <taxon>Solanoideae</taxon>
        <taxon>Datureae</taxon>
        <taxon>Datura</taxon>
    </lineage>
</organism>
<dbReference type="InterPro" id="IPR036047">
    <property type="entry name" value="F-box-like_dom_sf"/>
</dbReference>
<proteinExistence type="predicted"/>
<gene>
    <name evidence="2" type="ORF">HAX54_050251</name>
</gene>
<sequence>MTSSELRNLKKQKEEAVDDDDGISQLSDALLIQILSLLPIDEAFTICILSKRWQYLWTLVDNFYFTCANYSDIKSYTGERLDDEEDSCRDYHQINPFATLSKNSICNFELLDLAKGDDMDLLSLVPSFVFPNLKNVKIVISPE</sequence>
<reference evidence="2 3" key="1">
    <citation type="journal article" date="2021" name="BMC Genomics">
        <title>Datura genome reveals duplications of psychoactive alkaloid biosynthetic genes and high mutation rate following tissue culture.</title>
        <authorList>
            <person name="Rajewski A."/>
            <person name="Carter-House D."/>
            <person name="Stajich J."/>
            <person name="Litt A."/>
        </authorList>
    </citation>
    <scope>NUCLEOTIDE SEQUENCE [LARGE SCALE GENOMIC DNA]</scope>
    <source>
        <strain evidence="2">AR-01</strain>
    </source>
</reference>
<comment type="caution">
    <text evidence="2">The sequence shown here is derived from an EMBL/GenBank/DDBJ whole genome shotgun (WGS) entry which is preliminary data.</text>
</comment>
<dbReference type="Pfam" id="PF00646">
    <property type="entry name" value="F-box"/>
    <property type="match status" value="1"/>
</dbReference>
<evidence type="ECO:0000313" key="2">
    <source>
        <dbReference type="EMBL" id="MCE3051575.1"/>
    </source>
</evidence>
<dbReference type="InterPro" id="IPR053781">
    <property type="entry name" value="F-box_AtFBL13-like"/>
</dbReference>
<evidence type="ECO:0000259" key="1">
    <source>
        <dbReference type="Pfam" id="PF00646"/>
    </source>
</evidence>
<name>A0ABS8WQ21_DATST</name>
<accession>A0ABS8WQ21</accession>
<dbReference type="CDD" id="cd22160">
    <property type="entry name" value="F-box_AtFBL13-like"/>
    <property type="match status" value="1"/>
</dbReference>
<dbReference type="Proteomes" id="UP000823775">
    <property type="component" value="Unassembled WGS sequence"/>
</dbReference>
<keyword evidence="3" id="KW-1185">Reference proteome</keyword>
<protein>
    <recommendedName>
        <fullName evidence="1">F-box domain-containing protein</fullName>
    </recommendedName>
</protein>
<dbReference type="PANTHER" id="PTHR32212">
    <property type="entry name" value="CYCLIN-LIKE F-BOX"/>
    <property type="match status" value="1"/>
</dbReference>
<evidence type="ECO:0000313" key="3">
    <source>
        <dbReference type="Proteomes" id="UP000823775"/>
    </source>
</evidence>
<dbReference type="SUPFAM" id="SSF81383">
    <property type="entry name" value="F-box domain"/>
    <property type="match status" value="1"/>
</dbReference>
<dbReference type="EMBL" id="JACEIK010008742">
    <property type="protein sequence ID" value="MCE3051575.1"/>
    <property type="molecule type" value="Genomic_DNA"/>
</dbReference>
<feature type="domain" description="F-box" evidence="1">
    <location>
        <begin position="23"/>
        <end position="62"/>
    </location>
</feature>
<dbReference type="PANTHER" id="PTHR32212:SF373">
    <property type="entry name" value="F-BOX_LRR-REPEAT PROTEIN 25-LIKE"/>
    <property type="match status" value="1"/>
</dbReference>
<dbReference type="InterPro" id="IPR001810">
    <property type="entry name" value="F-box_dom"/>
</dbReference>